<reference evidence="3" key="1">
    <citation type="submission" date="2021-04" db="EMBL/GenBank/DDBJ databases">
        <title>Whole genome sequencing of Enterococci isolates from hospitalized patients.</title>
        <authorList>
            <person name="Ogoti B.M."/>
            <person name="Onyambu F.G."/>
        </authorList>
    </citation>
    <scope>NUCLEOTIDE SEQUENCE</scope>
    <source>
        <strain evidence="3">242</strain>
    </source>
</reference>
<sequence>MYLNQVYFGHGAWGIKKAANIYFSKEVSELTVAEAALLAGVINLPSKLDPYKNLDGAVKRRDLVLSRMAEHGYLTKDEEAAAKKIQ</sequence>
<dbReference type="Proteomes" id="UP000680045">
    <property type="component" value="Unassembled WGS sequence"/>
</dbReference>
<dbReference type="InterPro" id="IPR050396">
    <property type="entry name" value="Glycosyltr_51/Transpeptidase"/>
</dbReference>
<evidence type="ECO:0000259" key="2">
    <source>
        <dbReference type="Pfam" id="PF00912"/>
    </source>
</evidence>
<gene>
    <name evidence="3" type="ORF">KEH51_18330</name>
</gene>
<dbReference type="AlphaFoldDB" id="A0A941FJM0"/>
<keyword evidence="1" id="KW-0808">Transferase</keyword>
<evidence type="ECO:0000313" key="4">
    <source>
        <dbReference type="Proteomes" id="UP000680045"/>
    </source>
</evidence>
<dbReference type="GO" id="GO:0008955">
    <property type="term" value="F:peptidoglycan glycosyltransferase activity"/>
    <property type="evidence" value="ECO:0007669"/>
    <property type="project" value="TreeGrafter"/>
</dbReference>
<dbReference type="EMBL" id="JAGTPW010000034">
    <property type="protein sequence ID" value="MBR8645410.1"/>
    <property type="molecule type" value="Genomic_DNA"/>
</dbReference>
<accession>A0A941FJM0</accession>
<proteinExistence type="predicted"/>
<dbReference type="Pfam" id="PF00912">
    <property type="entry name" value="Transgly"/>
    <property type="match status" value="1"/>
</dbReference>
<dbReference type="GO" id="GO:0030288">
    <property type="term" value="C:outer membrane-bounded periplasmic space"/>
    <property type="evidence" value="ECO:0007669"/>
    <property type="project" value="TreeGrafter"/>
</dbReference>
<dbReference type="PANTHER" id="PTHR32282:SF33">
    <property type="entry name" value="PEPTIDOGLYCAN GLYCOSYLTRANSFERASE"/>
    <property type="match status" value="1"/>
</dbReference>
<evidence type="ECO:0000256" key="1">
    <source>
        <dbReference type="ARBA" id="ARBA00022679"/>
    </source>
</evidence>
<evidence type="ECO:0000313" key="3">
    <source>
        <dbReference type="EMBL" id="MBR8645410.1"/>
    </source>
</evidence>
<dbReference type="SUPFAM" id="SSF53955">
    <property type="entry name" value="Lysozyme-like"/>
    <property type="match status" value="1"/>
</dbReference>
<dbReference type="Gene3D" id="1.10.3810.10">
    <property type="entry name" value="Biosynthetic peptidoglycan transglycosylase-like"/>
    <property type="match status" value="1"/>
</dbReference>
<dbReference type="GO" id="GO:0009252">
    <property type="term" value="P:peptidoglycan biosynthetic process"/>
    <property type="evidence" value="ECO:0007669"/>
    <property type="project" value="TreeGrafter"/>
</dbReference>
<organism evidence="3 4">
    <name type="scientific">Peribacillus frigoritolerans</name>
    <dbReference type="NCBI Taxonomy" id="450367"/>
    <lineage>
        <taxon>Bacteria</taxon>
        <taxon>Bacillati</taxon>
        <taxon>Bacillota</taxon>
        <taxon>Bacilli</taxon>
        <taxon>Bacillales</taxon>
        <taxon>Bacillaceae</taxon>
        <taxon>Peribacillus</taxon>
    </lineage>
</organism>
<protein>
    <submittedName>
        <fullName evidence="3">Transglycosylase domain-containing protein</fullName>
    </submittedName>
</protein>
<name>A0A941FJM0_9BACI</name>
<comment type="caution">
    <text evidence="3">The sequence shown here is derived from an EMBL/GenBank/DDBJ whole genome shotgun (WGS) entry which is preliminary data.</text>
</comment>
<dbReference type="InterPro" id="IPR023346">
    <property type="entry name" value="Lysozyme-like_dom_sf"/>
</dbReference>
<dbReference type="InterPro" id="IPR036950">
    <property type="entry name" value="PBP_transglycosylase"/>
</dbReference>
<dbReference type="InterPro" id="IPR001264">
    <property type="entry name" value="Glyco_trans_51"/>
</dbReference>
<feature type="domain" description="Glycosyl transferase family 51" evidence="2">
    <location>
        <begin position="1"/>
        <end position="68"/>
    </location>
</feature>
<dbReference type="PANTHER" id="PTHR32282">
    <property type="entry name" value="BINDING PROTEIN TRANSPEPTIDASE, PUTATIVE-RELATED"/>
    <property type="match status" value="1"/>
</dbReference>